<dbReference type="SUPFAM" id="SSF51569">
    <property type="entry name" value="Aldolase"/>
    <property type="match status" value="1"/>
</dbReference>
<comment type="caution">
    <text evidence="5">The sequence shown here is derived from an EMBL/GenBank/DDBJ whole genome shotgun (WGS) entry which is preliminary data.</text>
</comment>
<dbReference type="PRINTS" id="PR00146">
    <property type="entry name" value="DHPICSNTHASE"/>
</dbReference>
<dbReference type="InterPro" id="IPR002220">
    <property type="entry name" value="DapA-like"/>
</dbReference>
<organism evidence="5 6">
    <name type="scientific">Futiania mangrovi</name>
    <dbReference type="NCBI Taxonomy" id="2959716"/>
    <lineage>
        <taxon>Bacteria</taxon>
        <taxon>Pseudomonadati</taxon>
        <taxon>Pseudomonadota</taxon>
        <taxon>Alphaproteobacteria</taxon>
        <taxon>Futianiales</taxon>
        <taxon>Futianiaceae</taxon>
        <taxon>Futiania</taxon>
    </lineage>
</organism>
<dbReference type="PANTHER" id="PTHR12128:SF67">
    <property type="entry name" value="BLR3884 PROTEIN"/>
    <property type="match status" value="1"/>
</dbReference>
<dbReference type="SMART" id="SM01130">
    <property type="entry name" value="DHDPS"/>
    <property type="match status" value="1"/>
</dbReference>
<protein>
    <submittedName>
        <fullName evidence="5">Dihydrodipicolinate synthase family protein</fullName>
    </submittedName>
</protein>
<evidence type="ECO:0000313" key="6">
    <source>
        <dbReference type="Proteomes" id="UP001055804"/>
    </source>
</evidence>
<keyword evidence="6" id="KW-1185">Reference proteome</keyword>
<dbReference type="GO" id="GO:0008840">
    <property type="term" value="F:4-hydroxy-tetrahydrodipicolinate synthase activity"/>
    <property type="evidence" value="ECO:0007669"/>
    <property type="project" value="TreeGrafter"/>
</dbReference>
<evidence type="ECO:0000256" key="3">
    <source>
        <dbReference type="PIRSR" id="PIRSR001365-1"/>
    </source>
</evidence>
<dbReference type="CDD" id="cd00408">
    <property type="entry name" value="DHDPS-like"/>
    <property type="match status" value="1"/>
</dbReference>
<dbReference type="Proteomes" id="UP001055804">
    <property type="component" value="Unassembled WGS sequence"/>
</dbReference>
<proteinExistence type="inferred from homology"/>
<dbReference type="PANTHER" id="PTHR12128">
    <property type="entry name" value="DIHYDRODIPICOLINATE SYNTHASE"/>
    <property type="match status" value="1"/>
</dbReference>
<feature type="active site" description="Proton donor/acceptor" evidence="3">
    <location>
        <position position="141"/>
    </location>
</feature>
<evidence type="ECO:0000256" key="4">
    <source>
        <dbReference type="PIRSR" id="PIRSR001365-2"/>
    </source>
</evidence>
<sequence length="307" mass="32492">MTSQDRFSGVLAPVVTPFGQDLAPDAARLAAHCKWLVSHGVRLAVFGTNSEANSMSVGEKQDLLDRLAGSGVEPADMMPGTGACALSDAVALTAHAVRLGCGGVLMLPPFYYKGVPEDGLYRYYAEVIGRVGADGLRIYLYHIPHLTGVPITLGLIERLVRDFPGTVVGIKDSSGDWANTQAMLDRQWDDFAVFVGSEDFLLQGMRNGAVGCISATANVNPQAIARLAAHWRDADADAAQADLSAVRKIFQQRPMIPAMKYAIAHYGSDPGWTQVRPPLVPLGKADGEGLIADLDTAGFGALAGVTA</sequence>
<dbReference type="Pfam" id="PF00701">
    <property type="entry name" value="DHDPS"/>
    <property type="match status" value="1"/>
</dbReference>
<evidence type="ECO:0000256" key="1">
    <source>
        <dbReference type="ARBA" id="ARBA00023239"/>
    </source>
</evidence>
<dbReference type="EMBL" id="JAMZFT010000004">
    <property type="protein sequence ID" value="MCP1337895.1"/>
    <property type="molecule type" value="Genomic_DNA"/>
</dbReference>
<dbReference type="Gene3D" id="3.20.20.70">
    <property type="entry name" value="Aldolase class I"/>
    <property type="match status" value="1"/>
</dbReference>
<evidence type="ECO:0000256" key="2">
    <source>
        <dbReference type="PIRNR" id="PIRNR001365"/>
    </source>
</evidence>
<feature type="active site" description="Schiff-base intermediate with substrate" evidence="3">
    <location>
        <position position="171"/>
    </location>
</feature>
<dbReference type="PIRSF" id="PIRSF001365">
    <property type="entry name" value="DHDPS"/>
    <property type="match status" value="1"/>
</dbReference>
<keyword evidence="1 2" id="KW-0456">Lyase</keyword>
<reference evidence="5" key="1">
    <citation type="submission" date="2022-06" db="EMBL/GenBank/DDBJ databases">
        <title>Isolation and Genomics of Futiania mangrovii gen. nov., sp. nov., a Rare and Metabolically-versatile member in the Class Alphaproteobacteria.</title>
        <authorList>
            <person name="Liu L."/>
            <person name="Huang W.-C."/>
            <person name="Pan J."/>
            <person name="Li J."/>
            <person name="Huang Y."/>
            <person name="Du H."/>
            <person name="Liu Y."/>
            <person name="Li M."/>
        </authorList>
    </citation>
    <scope>NUCLEOTIDE SEQUENCE</scope>
    <source>
        <strain evidence="5">FT118</strain>
    </source>
</reference>
<gene>
    <name evidence="5" type="ORF">NJQ99_15845</name>
</gene>
<feature type="binding site" evidence="4">
    <location>
        <position position="213"/>
    </location>
    <ligand>
        <name>pyruvate</name>
        <dbReference type="ChEBI" id="CHEBI:15361"/>
    </ligand>
</feature>
<comment type="similarity">
    <text evidence="2">Belongs to the DapA family.</text>
</comment>
<accession>A0A9J6PMI8</accession>
<dbReference type="AlphaFoldDB" id="A0A9J6PMI8"/>
<evidence type="ECO:0000313" key="5">
    <source>
        <dbReference type="EMBL" id="MCP1337895.1"/>
    </source>
</evidence>
<dbReference type="InterPro" id="IPR013785">
    <property type="entry name" value="Aldolase_TIM"/>
</dbReference>
<name>A0A9J6PMI8_9PROT</name>
<dbReference type="RefSeq" id="WP_269333855.1">
    <property type="nucleotide sequence ID" value="NZ_JAMZFT010000004.1"/>
</dbReference>